<evidence type="ECO:0000313" key="3">
    <source>
        <dbReference type="Proteomes" id="UP000184263"/>
    </source>
</evidence>
<protein>
    <submittedName>
        <fullName evidence="2">Uncharacterized protein</fullName>
    </submittedName>
</protein>
<name>A0A1M6RIX6_SELRU</name>
<evidence type="ECO:0000256" key="1">
    <source>
        <dbReference type="SAM" id="MobiDB-lite"/>
    </source>
</evidence>
<evidence type="ECO:0000313" key="2">
    <source>
        <dbReference type="EMBL" id="SHK32451.1"/>
    </source>
</evidence>
<feature type="region of interest" description="Disordered" evidence="1">
    <location>
        <begin position="1"/>
        <end position="35"/>
    </location>
</feature>
<sequence length="71" mass="8315">MQKMGRGSLLNVDIPRLERRKSPRTSLTAPDKQNRQAHPACLFFAHFYYSPPAFSKDDRKNTIQQEVHEQM</sequence>
<gene>
    <name evidence="2" type="ORF">SAMN05216582_10298</name>
</gene>
<accession>A0A1M6RIX6</accession>
<dbReference type="AlphaFoldDB" id="A0A1M6RIX6"/>
<reference evidence="2 3" key="1">
    <citation type="submission" date="2016-11" db="EMBL/GenBank/DDBJ databases">
        <authorList>
            <person name="Jaros S."/>
            <person name="Januszkiewicz K."/>
            <person name="Wedrychowicz H."/>
        </authorList>
    </citation>
    <scope>NUCLEOTIDE SEQUENCE [LARGE SCALE GENOMIC DNA]</scope>
    <source>
        <strain evidence="2 3">HD4</strain>
    </source>
</reference>
<dbReference type="EMBL" id="FRBC01000002">
    <property type="protein sequence ID" value="SHK32451.1"/>
    <property type="molecule type" value="Genomic_DNA"/>
</dbReference>
<proteinExistence type="predicted"/>
<dbReference type="Proteomes" id="UP000184263">
    <property type="component" value="Unassembled WGS sequence"/>
</dbReference>
<organism evidence="2 3">
    <name type="scientific">Selenomonas ruminantium</name>
    <dbReference type="NCBI Taxonomy" id="971"/>
    <lineage>
        <taxon>Bacteria</taxon>
        <taxon>Bacillati</taxon>
        <taxon>Bacillota</taxon>
        <taxon>Negativicutes</taxon>
        <taxon>Selenomonadales</taxon>
        <taxon>Selenomonadaceae</taxon>
        <taxon>Selenomonas</taxon>
    </lineage>
</organism>